<organism evidence="2 3">
    <name type="scientific">Rhizopus azygosporus</name>
    <name type="common">Rhizopus microsporus var. azygosporus</name>
    <dbReference type="NCBI Taxonomy" id="86630"/>
    <lineage>
        <taxon>Eukaryota</taxon>
        <taxon>Fungi</taxon>
        <taxon>Fungi incertae sedis</taxon>
        <taxon>Mucoromycota</taxon>
        <taxon>Mucoromycotina</taxon>
        <taxon>Mucoromycetes</taxon>
        <taxon>Mucorales</taxon>
        <taxon>Mucorineae</taxon>
        <taxon>Rhizopodaceae</taxon>
        <taxon>Rhizopus</taxon>
    </lineage>
</organism>
<dbReference type="Proteomes" id="UP000252139">
    <property type="component" value="Unassembled WGS sequence"/>
</dbReference>
<accession>A0A367KHI6</accession>
<evidence type="ECO:0000313" key="2">
    <source>
        <dbReference type="EMBL" id="RCI01601.1"/>
    </source>
</evidence>
<dbReference type="EMBL" id="PJQL01000003">
    <property type="protein sequence ID" value="RCI01601.1"/>
    <property type="molecule type" value="Genomic_DNA"/>
</dbReference>
<protein>
    <submittedName>
        <fullName evidence="2">Uncharacterized protein</fullName>
    </submittedName>
</protein>
<comment type="caution">
    <text evidence="2">The sequence shown here is derived from an EMBL/GenBank/DDBJ whole genome shotgun (WGS) entry which is preliminary data.</text>
</comment>
<sequence>MVQFIAENRYPSLIKFSNQQPETSNIQPENATTEEAMSEEDLNEENSTSIMTQQVEPDDYILENGFNISARFRLFNLESNKRSKEPGFYIKYCKLNYFHNNTKIYF</sequence>
<evidence type="ECO:0000313" key="3">
    <source>
        <dbReference type="Proteomes" id="UP000252139"/>
    </source>
</evidence>
<name>A0A367KHI6_RHIAZ</name>
<feature type="region of interest" description="Disordered" evidence="1">
    <location>
        <begin position="17"/>
        <end position="48"/>
    </location>
</feature>
<reference evidence="2 3" key="1">
    <citation type="journal article" date="2018" name="G3 (Bethesda)">
        <title>Phylogenetic and Phylogenomic Definition of Rhizopus Species.</title>
        <authorList>
            <person name="Gryganskyi A.P."/>
            <person name="Golan J."/>
            <person name="Dolatabadi S."/>
            <person name="Mondo S."/>
            <person name="Robb S."/>
            <person name="Idnurm A."/>
            <person name="Muszewska A."/>
            <person name="Steczkiewicz K."/>
            <person name="Masonjones S."/>
            <person name="Liao H.L."/>
            <person name="Gajdeczka M.T."/>
            <person name="Anike F."/>
            <person name="Vuek A."/>
            <person name="Anishchenko I.M."/>
            <person name="Voigt K."/>
            <person name="de Hoog G.S."/>
            <person name="Smith M.E."/>
            <person name="Heitman J."/>
            <person name="Vilgalys R."/>
            <person name="Stajich J.E."/>
        </authorList>
    </citation>
    <scope>NUCLEOTIDE SEQUENCE [LARGE SCALE GENOMIC DNA]</scope>
    <source>
        <strain evidence="2 3">CBS 357.93</strain>
    </source>
</reference>
<keyword evidence="3" id="KW-1185">Reference proteome</keyword>
<gene>
    <name evidence="2" type="ORF">CU097_015383</name>
</gene>
<dbReference type="OrthoDB" id="2264459at2759"/>
<feature type="compositionally biased region" description="Polar residues" evidence="1">
    <location>
        <begin position="17"/>
        <end position="35"/>
    </location>
</feature>
<proteinExistence type="predicted"/>
<evidence type="ECO:0000256" key="1">
    <source>
        <dbReference type="SAM" id="MobiDB-lite"/>
    </source>
</evidence>
<dbReference type="AlphaFoldDB" id="A0A367KHI6"/>